<dbReference type="RefSeq" id="WP_243567913.1">
    <property type="nucleotide sequence ID" value="NZ_BAAARD010000008.1"/>
</dbReference>
<dbReference type="Proteomes" id="UP000831304">
    <property type="component" value="Chromosome"/>
</dbReference>
<proteinExistence type="predicted"/>
<keyword evidence="2" id="KW-1133">Transmembrane helix</keyword>
<evidence type="ECO:0000256" key="1">
    <source>
        <dbReference type="SAM" id="MobiDB-lite"/>
    </source>
</evidence>
<evidence type="ECO:0000313" key="4">
    <source>
        <dbReference type="Proteomes" id="UP000831304"/>
    </source>
</evidence>
<reference evidence="3 4" key="1">
    <citation type="submission" date="2022-03" db="EMBL/GenBank/DDBJ databases">
        <title>Agromyces sp. isolated from the gut of P. brevitarsis seulensis larvae.</title>
        <authorList>
            <person name="Won M."/>
            <person name="Kwon S.-W."/>
        </authorList>
    </citation>
    <scope>NUCLEOTIDE SEQUENCE [LARGE SCALE GENOMIC DNA]</scope>
    <source>
        <strain evidence="3 4">KACC 16215</strain>
    </source>
</reference>
<protein>
    <submittedName>
        <fullName evidence="3">Uncharacterized protein</fullName>
    </submittedName>
</protein>
<evidence type="ECO:0000256" key="2">
    <source>
        <dbReference type="SAM" id="Phobius"/>
    </source>
</evidence>
<feature type="compositionally biased region" description="Basic and acidic residues" evidence="1">
    <location>
        <begin position="1"/>
        <end position="20"/>
    </location>
</feature>
<keyword evidence="2" id="KW-0812">Transmembrane</keyword>
<feature type="region of interest" description="Disordered" evidence="1">
    <location>
        <begin position="1"/>
        <end position="21"/>
    </location>
</feature>
<dbReference type="EMBL" id="CP094533">
    <property type="protein sequence ID" value="UOE25002.1"/>
    <property type="molecule type" value="Genomic_DNA"/>
</dbReference>
<evidence type="ECO:0000313" key="3">
    <source>
        <dbReference type="EMBL" id="UOE25002.1"/>
    </source>
</evidence>
<keyword evidence="4" id="KW-1185">Reference proteome</keyword>
<feature type="transmembrane region" description="Helical" evidence="2">
    <location>
        <begin position="45"/>
        <end position="67"/>
    </location>
</feature>
<gene>
    <name evidence="3" type="ORF">MTP13_11615</name>
</gene>
<accession>A0ABY4APD1</accession>
<sequence length="314" mass="33852">MDELTRRLDAARPALPRRDSPLPATAETLMLEITHPARPGFRRPLYFSVAAAVVVFLAATIGIVALGKPSTSYAAVTPPLLDPVPVDGAPKDLLMHLSESVAPPSANGTLQFQSWSLALTIGDGGAIEQSSIEPEVRTVEHRDDGSRIEVRRGQPYDSDGAPVEVDGYDVGSLIWEEEFAAGEYPFVFGTPPVDPAAFGAFLEQPLGRTGLTTGEYVLQLGNALSERRFDPEQLRAALRFLASRGDLRVEGAVEDRLGRPGISFATDSRAPGEYAERIVISDEGLGILSIETTYIGHDRTDIPSPAVINYTAWE</sequence>
<keyword evidence="2" id="KW-0472">Membrane</keyword>
<name>A0ABY4APD1_9MICO</name>
<organism evidence="3 4">
    <name type="scientific">Agromyces soli</name>
    <dbReference type="NCBI Taxonomy" id="659012"/>
    <lineage>
        <taxon>Bacteria</taxon>
        <taxon>Bacillati</taxon>
        <taxon>Actinomycetota</taxon>
        <taxon>Actinomycetes</taxon>
        <taxon>Micrococcales</taxon>
        <taxon>Microbacteriaceae</taxon>
        <taxon>Agromyces</taxon>
    </lineage>
</organism>